<dbReference type="Gene3D" id="1.10.10.10">
    <property type="entry name" value="Winged helix-like DNA-binding domain superfamily/Winged helix DNA-binding domain"/>
    <property type="match status" value="1"/>
</dbReference>
<evidence type="ECO:0000313" key="2">
    <source>
        <dbReference type="EMBL" id="RYJ50568.1"/>
    </source>
</evidence>
<keyword evidence="3" id="KW-1185">Reference proteome</keyword>
<name>A0A482TGH9_9FLAO</name>
<dbReference type="OrthoDB" id="9980885at2"/>
<accession>A0A482TGH9</accession>
<dbReference type="AlphaFoldDB" id="A0A482TGH9"/>
<evidence type="ECO:0000259" key="1">
    <source>
        <dbReference type="SMART" id="SM00843"/>
    </source>
</evidence>
<reference evidence="2 3" key="1">
    <citation type="submission" date="2019-01" db="EMBL/GenBank/DDBJ databases">
        <title>Flavobacterium sp. nov. isolated from arctic soil.</title>
        <authorList>
            <person name="Kim D.-U."/>
        </authorList>
    </citation>
    <scope>NUCLEOTIDE SEQUENCE [LARGE SCALE GENOMIC DNA]</scope>
    <source>
        <strain evidence="2 3">Kopri-42</strain>
    </source>
</reference>
<feature type="domain" description="FtsK gamma" evidence="1">
    <location>
        <begin position="32"/>
        <end position="96"/>
    </location>
</feature>
<dbReference type="InterPro" id="IPR036388">
    <property type="entry name" value="WH-like_DNA-bd_sf"/>
</dbReference>
<protein>
    <recommendedName>
        <fullName evidence="1">FtsK gamma domain-containing protein</fullName>
    </recommendedName>
</protein>
<evidence type="ECO:0000313" key="3">
    <source>
        <dbReference type="Proteomes" id="UP000253235"/>
    </source>
</evidence>
<dbReference type="RefSeq" id="WP_113667251.1">
    <property type="nucleotide sequence ID" value="NZ_QNVY02000011.1"/>
</dbReference>
<sequence>MENNSNTKPLSACSKPLLAVAFNSSEIIGNKPSSEDIIKVIRHLKGKTEISNSRLQLEFLKGYNWAYKIMDILENNQLVSGFDGKSQYRKVIVDDSIFDNEIIVLDMDEFL</sequence>
<comment type="caution">
    <text evidence="2">The sequence shown here is derived from an EMBL/GenBank/DDBJ whole genome shotgun (WGS) entry which is preliminary data.</text>
</comment>
<dbReference type="Proteomes" id="UP000253235">
    <property type="component" value="Unassembled WGS sequence"/>
</dbReference>
<gene>
    <name evidence="2" type="ORF">DR871_016265</name>
</gene>
<proteinExistence type="predicted"/>
<dbReference type="SMART" id="SM00843">
    <property type="entry name" value="Ftsk_gamma"/>
    <property type="match status" value="1"/>
</dbReference>
<dbReference type="EMBL" id="QNVY02000011">
    <property type="protein sequence ID" value="RYJ50568.1"/>
    <property type="molecule type" value="Genomic_DNA"/>
</dbReference>
<dbReference type="InterPro" id="IPR018541">
    <property type="entry name" value="Ftsk_gamma"/>
</dbReference>
<dbReference type="SUPFAM" id="SSF46785">
    <property type="entry name" value="Winged helix' DNA-binding domain"/>
    <property type="match status" value="1"/>
</dbReference>
<organism evidence="2 3">
    <name type="scientific">Flavobacterium petrolei</name>
    <dbReference type="NCBI Taxonomy" id="2259594"/>
    <lineage>
        <taxon>Bacteria</taxon>
        <taxon>Pseudomonadati</taxon>
        <taxon>Bacteroidota</taxon>
        <taxon>Flavobacteriia</taxon>
        <taxon>Flavobacteriales</taxon>
        <taxon>Flavobacteriaceae</taxon>
        <taxon>Flavobacterium</taxon>
    </lineage>
</organism>
<dbReference type="InterPro" id="IPR036390">
    <property type="entry name" value="WH_DNA-bd_sf"/>
</dbReference>